<proteinExistence type="predicted"/>
<evidence type="ECO:0000313" key="4">
    <source>
        <dbReference type="Proteomes" id="UP000268313"/>
    </source>
</evidence>
<feature type="region of interest" description="Disordered" evidence="1">
    <location>
        <begin position="85"/>
        <end position="106"/>
    </location>
</feature>
<protein>
    <submittedName>
        <fullName evidence="3">Uncharacterized protein</fullName>
    </submittedName>
</protein>
<keyword evidence="4" id="KW-1185">Reference proteome</keyword>
<dbReference type="RefSeq" id="WP_120601336.1">
    <property type="nucleotide sequence ID" value="NZ_RAWE01000010.1"/>
</dbReference>
<comment type="caution">
    <text evidence="3">The sequence shown here is derived from an EMBL/GenBank/DDBJ whole genome shotgun (WGS) entry which is preliminary data.</text>
</comment>
<dbReference type="AlphaFoldDB" id="A0A3A8KEB3"/>
<sequence>MRMRVKSLLAVSTVLLLAPTAAFALPAPQCGIGACLEAPCDTVCYIGLKIETTCGDSLGWGCGSGGGDFSESTASVTEAEALQAEESSQVCSEAHPAAELSVTAGS</sequence>
<feature type="chain" id="PRO_5017380206" evidence="2">
    <location>
        <begin position="25"/>
        <end position="106"/>
    </location>
</feature>
<feature type="signal peptide" evidence="2">
    <location>
        <begin position="1"/>
        <end position="24"/>
    </location>
</feature>
<dbReference type="Proteomes" id="UP000268313">
    <property type="component" value="Unassembled WGS sequence"/>
</dbReference>
<accession>A0A3A8KEB3</accession>
<evidence type="ECO:0000256" key="2">
    <source>
        <dbReference type="SAM" id="SignalP"/>
    </source>
</evidence>
<evidence type="ECO:0000256" key="1">
    <source>
        <dbReference type="SAM" id="MobiDB-lite"/>
    </source>
</evidence>
<reference evidence="4" key="1">
    <citation type="submission" date="2018-09" db="EMBL/GenBank/DDBJ databases">
        <authorList>
            <person name="Livingstone P.G."/>
            <person name="Whitworth D.E."/>
        </authorList>
    </citation>
    <scope>NUCLEOTIDE SEQUENCE [LARGE SCALE GENOMIC DNA]</scope>
    <source>
        <strain evidence="4">CA043D</strain>
    </source>
</reference>
<keyword evidence="2" id="KW-0732">Signal</keyword>
<dbReference type="PROSITE" id="PS51257">
    <property type="entry name" value="PROKAR_LIPOPROTEIN"/>
    <property type="match status" value="1"/>
</dbReference>
<gene>
    <name evidence="3" type="ORF">D7X32_04940</name>
</gene>
<name>A0A3A8KEB3_9BACT</name>
<organism evidence="3 4">
    <name type="scientific">Corallococcus carmarthensis</name>
    <dbReference type="NCBI Taxonomy" id="2316728"/>
    <lineage>
        <taxon>Bacteria</taxon>
        <taxon>Pseudomonadati</taxon>
        <taxon>Myxococcota</taxon>
        <taxon>Myxococcia</taxon>
        <taxon>Myxococcales</taxon>
        <taxon>Cystobacterineae</taxon>
        <taxon>Myxococcaceae</taxon>
        <taxon>Corallococcus</taxon>
    </lineage>
</organism>
<evidence type="ECO:0000313" key="3">
    <source>
        <dbReference type="EMBL" id="RKH06528.1"/>
    </source>
</evidence>
<dbReference type="EMBL" id="RAWE01000010">
    <property type="protein sequence ID" value="RKH06528.1"/>
    <property type="molecule type" value="Genomic_DNA"/>
</dbReference>